<dbReference type="HOGENOM" id="CLU_032013_0_1_2"/>
<keyword evidence="2" id="KW-1185">Reference proteome</keyword>
<dbReference type="PANTHER" id="PTHR31891">
    <property type="entry name" value="FORMAMIDASE C869.04-RELATED"/>
    <property type="match status" value="1"/>
</dbReference>
<dbReference type="AlphaFoldDB" id="F0NK10"/>
<dbReference type="InterPro" id="IPR004304">
    <property type="entry name" value="FmdA_AmdA"/>
</dbReference>
<dbReference type="RefSeq" id="WP_014512459.1">
    <property type="nucleotide sequence ID" value="NC_017275.1"/>
</dbReference>
<evidence type="ECO:0000313" key="2">
    <source>
        <dbReference type="Proteomes" id="UP000006395"/>
    </source>
</evidence>
<dbReference type="KEGG" id="sih:SiH_0975"/>
<sequence length="381" mass="42275">MADHEITIKPGIRAADQADRVHNRWHPDIKPILEISPGEIIRLETIGYDDYQLKDTDDIDDVKNLDLSRVHPMTGPISVKGAEPGDFLVVDILDVEPLSGIGFSAIVPKIGGILKDEYPEPFKSVWYLRDKFAVSRHVPGVTVPALPHPGVIGTAPSRVLLESWHRRESPLYGEEKAYPPYPATAVPSDPKIANEAARTVPARENWGNVDIKDLTIGARLFLPVFVNGGNLSVGDLHFAQGDGEVTWNAIEMDGKITLRVNLWKEGYKKYGGKWPIYQPGFIRPIFSRWLTFAGLSVEGEKQYYLDATIATREALRNAIAFLQKLGYSGPQAYTILSVCGMQIKIFGIVDVPNAGVGIDLPLDIFNKKVLDRIADLLNYVR</sequence>
<dbReference type="EMBL" id="CP002426">
    <property type="protein sequence ID" value="ADX82326.1"/>
    <property type="molecule type" value="Genomic_DNA"/>
</dbReference>
<protein>
    <submittedName>
        <fullName evidence="1">Predicted acetamidase/formamidase</fullName>
    </submittedName>
</protein>
<dbReference type="Pfam" id="PF03069">
    <property type="entry name" value="FmdA_AmdA"/>
    <property type="match status" value="1"/>
</dbReference>
<dbReference type="GO" id="GO:0016811">
    <property type="term" value="F:hydrolase activity, acting on carbon-nitrogen (but not peptide) bonds, in linear amides"/>
    <property type="evidence" value="ECO:0007669"/>
    <property type="project" value="InterPro"/>
</dbReference>
<name>F0NK10_SACI0</name>
<proteinExistence type="predicted"/>
<dbReference type="Gene3D" id="2.60.120.580">
    <property type="entry name" value="Acetamidase/Formamidase-like domains"/>
    <property type="match status" value="1"/>
</dbReference>
<dbReference type="Proteomes" id="UP000006395">
    <property type="component" value="Chromosome"/>
</dbReference>
<organism evidence="1 2">
    <name type="scientific">Saccharolobus islandicus (strain HVE10/4)</name>
    <name type="common">Sulfolobus islandicus</name>
    <dbReference type="NCBI Taxonomy" id="930943"/>
    <lineage>
        <taxon>Archaea</taxon>
        <taxon>Thermoproteota</taxon>
        <taxon>Thermoprotei</taxon>
        <taxon>Sulfolobales</taxon>
        <taxon>Sulfolobaceae</taxon>
        <taxon>Saccharolobus</taxon>
    </lineage>
</organism>
<evidence type="ECO:0000313" key="1">
    <source>
        <dbReference type="EMBL" id="ADX82326.1"/>
    </source>
</evidence>
<gene>
    <name evidence="1" type="ordered locus">SiH_0975</name>
</gene>
<dbReference type="SUPFAM" id="SSF141130">
    <property type="entry name" value="Acetamidase/Formamidase-like"/>
    <property type="match status" value="1"/>
</dbReference>
<accession>F0NK10</accession>
<dbReference type="GeneID" id="12415009"/>
<dbReference type="PANTHER" id="PTHR31891:SF1">
    <property type="entry name" value="FORMAMIDASE C869.04-RELATED"/>
    <property type="match status" value="1"/>
</dbReference>
<reference evidence="1 2" key="1">
    <citation type="journal article" date="2011" name="J. Bacteriol.">
        <title>Genome analyses of icelandic strains of Sulfolobus islandicus, model organisms for genetic and virus-host interaction studies.</title>
        <authorList>
            <person name="Guo L."/>
            <person name="Brugger K."/>
            <person name="Liu C."/>
            <person name="Shah S.A."/>
            <person name="Zheng H."/>
            <person name="Zhu Y."/>
            <person name="Wang S."/>
            <person name="Lillestol R.K."/>
            <person name="Chen L."/>
            <person name="Frank J."/>
            <person name="Prangishvili D."/>
            <person name="Paulin L."/>
            <person name="She Q."/>
            <person name="Huang L."/>
            <person name="Garrett R.A."/>
        </authorList>
    </citation>
    <scope>NUCLEOTIDE SEQUENCE [LARGE SCALE GENOMIC DNA]</scope>
    <source>
        <strain evidence="1 2">HVE10/4</strain>
    </source>
</reference>
<dbReference type="Gene3D" id="3.10.28.20">
    <property type="entry name" value="Acetamidase/Formamidase-like domains"/>
    <property type="match status" value="1"/>
</dbReference>